<reference evidence="1 2" key="1">
    <citation type="submission" date="2023-08" db="EMBL/GenBank/DDBJ databases">
        <title>A Necator americanus chromosomal reference genome.</title>
        <authorList>
            <person name="Ilik V."/>
            <person name="Petrzelkova K.J."/>
            <person name="Pardy F."/>
            <person name="Fuh T."/>
            <person name="Niatou-Singa F.S."/>
            <person name="Gouil Q."/>
            <person name="Baker L."/>
            <person name="Ritchie M.E."/>
            <person name="Jex A.R."/>
            <person name="Gazzola D."/>
            <person name="Li H."/>
            <person name="Toshio Fujiwara R."/>
            <person name="Zhan B."/>
            <person name="Aroian R.V."/>
            <person name="Pafco B."/>
            <person name="Schwarz E.M."/>
        </authorList>
    </citation>
    <scope>NUCLEOTIDE SEQUENCE [LARGE SCALE GENOMIC DNA]</scope>
    <source>
        <strain evidence="1 2">Aroian</strain>
        <tissue evidence="1">Whole animal</tissue>
    </source>
</reference>
<gene>
    <name evidence="1" type="primary">Necator_chrI.g3816</name>
    <name evidence="1" type="ORF">RB195_007687</name>
</gene>
<protein>
    <recommendedName>
        <fullName evidence="3">Reverse transcriptase domain-containing protein</fullName>
    </recommendedName>
</protein>
<dbReference type="EMBL" id="JAVFWL010000001">
    <property type="protein sequence ID" value="KAK6731363.1"/>
    <property type="molecule type" value="Genomic_DNA"/>
</dbReference>
<accession>A0ABR1C128</accession>
<keyword evidence="2" id="KW-1185">Reference proteome</keyword>
<name>A0ABR1C128_NECAM</name>
<proteinExistence type="predicted"/>
<sequence>MILSSGASDGNRLIDSCEQLGHRFGCTAPFVVATGARQGVVPGPLLSNFSIEDIMLGTVDQRPADIVIAPSGPLTDLGFADDVVFFAESITKVQHGLRLRPDKCKQMWISLGPRTGAVDG</sequence>
<organism evidence="1 2">
    <name type="scientific">Necator americanus</name>
    <name type="common">Human hookworm</name>
    <dbReference type="NCBI Taxonomy" id="51031"/>
    <lineage>
        <taxon>Eukaryota</taxon>
        <taxon>Metazoa</taxon>
        <taxon>Ecdysozoa</taxon>
        <taxon>Nematoda</taxon>
        <taxon>Chromadorea</taxon>
        <taxon>Rhabditida</taxon>
        <taxon>Rhabditina</taxon>
        <taxon>Rhabditomorpha</taxon>
        <taxon>Strongyloidea</taxon>
        <taxon>Ancylostomatidae</taxon>
        <taxon>Bunostominae</taxon>
        <taxon>Necator</taxon>
    </lineage>
</organism>
<dbReference type="Proteomes" id="UP001303046">
    <property type="component" value="Unassembled WGS sequence"/>
</dbReference>
<evidence type="ECO:0008006" key="3">
    <source>
        <dbReference type="Google" id="ProtNLM"/>
    </source>
</evidence>
<evidence type="ECO:0000313" key="1">
    <source>
        <dbReference type="EMBL" id="KAK6731363.1"/>
    </source>
</evidence>
<comment type="caution">
    <text evidence="1">The sequence shown here is derived from an EMBL/GenBank/DDBJ whole genome shotgun (WGS) entry which is preliminary data.</text>
</comment>
<evidence type="ECO:0000313" key="2">
    <source>
        <dbReference type="Proteomes" id="UP001303046"/>
    </source>
</evidence>